<feature type="domain" description="1,4-alpha-glucan branching enzyme GlgB N-terminal" evidence="1">
    <location>
        <begin position="20"/>
        <end position="61"/>
    </location>
</feature>
<name>A0A1Q8VZN4_9ACTO</name>
<dbReference type="AlphaFoldDB" id="A0A1Q8VZN4"/>
<gene>
    <name evidence="2" type="ORF">BKH30_04395</name>
</gene>
<evidence type="ECO:0000313" key="3">
    <source>
        <dbReference type="Proteomes" id="UP000186855"/>
    </source>
</evidence>
<proteinExistence type="predicted"/>
<dbReference type="EMBL" id="MSKI01000043">
    <property type="protein sequence ID" value="OLO54047.1"/>
    <property type="molecule type" value="Genomic_DNA"/>
</dbReference>
<dbReference type="Proteomes" id="UP000186855">
    <property type="component" value="Unassembled WGS sequence"/>
</dbReference>
<dbReference type="SUPFAM" id="SSF81296">
    <property type="entry name" value="E set domains"/>
    <property type="match status" value="1"/>
</dbReference>
<protein>
    <recommendedName>
        <fullName evidence="1">1,4-alpha-glucan branching enzyme GlgB N-terminal domain-containing protein</fullName>
    </recommendedName>
</protein>
<reference evidence="2 3" key="1">
    <citation type="submission" date="2016-12" db="EMBL/GenBank/DDBJ databases">
        <title>Genomic comparison of strains in the 'Actinomyces naeslundii' group.</title>
        <authorList>
            <person name="Mughal S.R."/>
            <person name="Do T."/>
            <person name="Gilbert S.C."/>
            <person name="Witherden E.A."/>
            <person name="Didelot X."/>
            <person name="Beighton D."/>
        </authorList>
    </citation>
    <scope>NUCLEOTIDE SEQUENCE [LARGE SCALE GENOMIC DNA]</scope>
    <source>
        <strain evidence="2 3">S24V</strain>
    </source>
</reference>
<accession>A0A1Q8VZN4</accession>
<sequence length="62" mass="6744">MSANTPEKDLAPAPVDPWILADVAYARYHDPHEVLGAHVGENGVTIRTVRHLADDVVVVTKD</sequence>
<feature type="non-terminal residue" evidence="2">
    <location>
        <position position="62"/>
    </location>
</feature>
<comment type="caution">
    <text evidence="2">The sequence shown here is derived from an EMBL/GenBank/DDBJ whole genome shotgun (WGS) entry which is preliminary data.</text>
</comment>
<dbReference type="Pfam" id="PF22019">
    <property type="entry name" value="GlgB_N"/>
    <property type="match status" value="1"/>
</dbReference>
<dbReference type="InterPro" id="IPR014756">
    <property type="entry name" value="Ig_E-set"/>
</dbReference>
<dbReference type="InterPro" id="IPR054169">
    <property type="entry name" value="GlgB_N"/>
</dbReference>
<evidence type="ECO:0000313" key="2">
    <source>
        <dbReference type="EMBL" id="OLO54047.1"/>
    </source>
</evidence>
<organism evidence="2 3">
    <name type="scientific">Actinomyces oris</name>
    <dbReference type="NCBI Taxonomy" id="544580"/>
    <lineage>
        <taxon>Bacteria</taxon>
        <taxon>Bacillati</taxon>
        <taxon>Actinomycetota</taxon>
        <taxon>Actinomycetes</taxon>
        <taxon>Actinomycetales</taxon>
        <taxon>Actinomycetaceae</taxon>
        <taxon>Actinomyces</taxon>
    </lineage>
</organism>
<evidence type="ECO:0000259" key="1">
    <source>
        <dbReference type="Pfam" id="PF22019"/>
    </source>
</evidence>